<protein>
    <submittedName>
        <fullName evidence="2">Uncharacterized protein</fullName>
    </submittedName>
</protein>
<keyword evidence="3" id="KW-1185">Reference proteome</keyword>
<feature type="region of interest" description="Disordered" evidence="1">
    <location>
        <begin position="20"/>
        <end position="62"/>
    </location>
</feature>
<evidence type="ECO:0000313" key="2">
    <source>
        <dbReference type="EMBL" id="RKD24507.1"/>
    </source>
</evidence>
<evidence type="ECO:0000313" key="3">
    <source>
        <dbReference type="Proteomes" id="UP000284219"/>
    </source>
</evidence>
<dbReference type="EMBL" id="MCHY01000008">
    <property type="protein sequence ID" value="RKD24507.1"/>
    <property type="molecule type" value="Genomic_DNA"/>
</dbReference>
<accession>A0A419SKI2</accession>
<gene>
    <name evidence="2" type="ORF">BEP19_08975</name>
</gene>
<proteinExistence type="predicted"/>
<reference evidence="2 3" key="1">
    <citation type="submission" date="2016-08" db="EMBL/GenBank/DDBJ databases">
        <title>Novel Firmicute Genomes.</title>
        <authorList>
            <person name="Poppleton D.I."/>
            <person name="Gribaldo S."/>
        </authorList>
    </citation>
    <scope>NUCLEOTIDE SEQUENCE [LARGE SCALE GENOMIC DNA]</scope>
    <source>
        <strain evidence="2 3">RAOx-1</strain>
    </source>
</reference>
<organism evidence="2 3">
    <name type="scientific">Ammoniphilus oxalaticus</name>
    <dbReference type="NCBI Taxonomy" id="66863"/>
    <lineage>
        <taxon>Bacteria</taxon>
        <taxon>Bacillati</taxon>
        <taxon>Bacillota</taxon>
        <taxon>Bacilli</taxon>
        <taxon>Bacillales</taxon>
        <taxon>Paenibacillaceae</taxon>
        <taxon>Aneurinibacillus group</taxon>
        <taxon>Ammoniphilus</taxon>
    </lineage>
</organism>
<dbReference type="Proteomes" id="UP000284219">
    <property type="component" value="Unassembled WGS sequence"/>
</dbReference>
<evidence type="ECO:0000256" key="1">
    <source>
        <dbReference type="SAM" id="MobiDB-lite"/>
    </source>
</evidence>
<sequence>MQVRLNLRLAAIVKGLRTTTADNDDDSSAVTGVETLTNGNRQRIRAGGDCKGTSDHYSGQHR</sequence>
<comment type="caution">
    <text evidence="2">The sequence shown here is derived from an EMBL/GenBank/DDBJ whole genome shotgun (WGS) entry which is preliminary data.</text>
</comment>
<name>A0A419SKI2_9BACL</name>
<dbReference type="AlphaFoldDB" id="A0A419SKI2"/>